<accession>A0A093DLF8</accession>
<feature type="domain" description="Peptidase S1" evidence="7">
    <location>
        <begin position="6"/>
        <end position="227"/>
    </location>
</feature>
<evidence type="ECO:0000256" key="1">
    <source>
        <dbReference type="ARBA" id="ARBA00007664"/>
    </source>
</evidence>
<keyword evidence="9" id="KW-1185">Reference proteome</keyword>
<dbReference type="PRINTS" id="PR00722">
    <property type="entry name" value="CHYMOTRYPSIN"/>
</dbReference>
<proteinExistence type="inferred from homology"/>
<dbReference type="PANTHER" id="PTHR24271:SF47">
    <property type="entry name" value="KALLIKREIN-1"/>
    <property type="match status" value="1"/>
</dbReference>
<evidence type="ECO:0000256" key="6">
    <source>
        <dbReference type="RuleBase" id="RU363034"/>
    </source>
</evidence>
<name>A0A093DLF8_CHAPE</name>
<evidence type="ECO:0000256" key="4">
    <source>
        <dbReference type="ARBA" id="ARBA00022825"/>
    </source>
</evidence>
<dbReference type="InterPro" id="IPR009003">
    <property type="entry name" value="Peptidase_S1_PA"/>
</dbReference>
<feature type="non-terminal residue" evidence="8">
    <location>
        <position position="1"/>
    </location>
</feature>
<dbReference type="CDD" id="cd00190">
    <property type="entry name" value="Tryp_SPc"/>
    <property type="match status" value="1"/>
</dbReference>
<gene>
    <name evidence="8" type="ORF">M959_14648</name>
</gene>
<dbReference type="SMART" id="SM00020">
    <property type="entry name" value="Tryp_SPc"/>
    <property type="match status" value="1"/>
</dbReference>
<dbReference type="FunFam" id="2.40.10.10:FF:000077">
    <property type="entry name" value="Predicted protein"/>
    <property type="match status" value="1"/>
</dbReference>
<protein>
    <submittedName>
        <fullName evidence="8">Kallikrein-14</fullName>
    </submittedName>
</protein>
<keyword evidence="4 6" id="KW-0720">Serine protease</keyword>
<comment type="similarity">
    <text evidence="1">Belongs to the peptidase S1 family.</text>
</comment>
<dbReference type="InterPro" id="IPR001254">
    <property type="entry name" value="Trypsin_dom"/>
</dbReference>
<reference evidence="9" key="2">
    <citation type="journal article" date="2014" name="Science">
        <title>Comparative genomics reveals insights into avian genome evolution and adaptation.</title>
        <authorList>
            <consortium name="Avian Genome Consortium"/>
            <person name="Zhang G."/>
            <person name="Li C."/>
            <person name="Li Q."/>
            <person name="Li B."/>
            <person name="Larkin D.M."/>
            <person name="Lee C."/>
            <person name="Storz J.F."/>
            <person name="Antunes A."/>
            <person name="Greenwold M.J."/>
            <person name="Meredith R.W."/>
            <person name="Odeen A."/>
            <person name="Cui J."/>
            <person name="Zhou Q."/>
            <person name="Xu L."/>
            <person name="Pan H."/>
            <person name="Wang Z."/>
            <person name="Jin L."/>
            <person name="Zhang P."/>
            <person name="Hu H."/>
            <person name="Yang W."/>
            <person name="Hu J."/>
            <person name="Xiao J."/>
            <person name="Yang Z."/>
            <person name="Liu Y."/>
            <person name="Xie Q."/>
            <person name="Yu H."/>
            <person name="Lian J."/>
            <person name="Wen P."/>
            <person name="Zhang F."/>
            <person name="Li H."/>
            <person name="Zeng Y."/>
            <person name="Xiong Z."/>
            <person name="Liu S."/>
            <person name="Zhou L."/>
            <person name="Huang Z."/>
            <person name="An N."/>
            <person name="Wang J."/>
            <person name="Zheng Q."/>
            <person name="Xiong Y."/>
            <person name="Wang G."/>
            <person name="Wang B."/>
            <person name="Wang J."/>
            <person name="Fan Y."/>
            <person name="da Fonseca R.R."/>
            <person name="Alfaro-Nunez A."/>
            <person name="Schubert M."/>
            <person name="Orlando L."/>
            <person name="Mourier T."/>
            <person name="Howard J.T."/>
            <person name="Ganapathy G."/>
            <person name="Pfenning A."/>
            <person name="Whitney O."/>
            <person name="Rivas M.V."/>
            <person name="Hara E."/>
            <person name="Smith J."/>
            <person name="Farre M."/>
            <person name="Narayan J."/>
            <person name="Slavov G."/>
            <person name="Romanov M.N."/>
            <person name="Borges R."/>
            <person name="Machado J.P."/>
            <person name="Khan I."/>
            <person name="Springer M.S."/>
            <person name="Gatesy J."/>
            <person name="Hoffmann F.G."/>
            <person name="Opazo J.C."/>
            <person name="Hastad O."/>
            <person name="Sawyer R.H."/>
            <person name="Kim H."/>
            <person name="Kim K.W."/>
            <person name="Kim H.J."/>
            <person name="Cho S."/>
            <person name="Li N."/>
            <person name="Huang Y."/>
            <person name="Bruford M.W."/>
            <person name="Zhan X."/>
            <person name="Dixon A."/>
            <person name="Bertelsen M.F."/>
            <person name="Derryberry E."/>
            <person name="Warren W."/>
            <person name="Wilson R.K."/>
            <person name="Li S."/>
            <person name="Ray D.A."/>
            <person name="Green R.E."/>
            <person name="O'Brien S.J."/>
            <person name="Griffin D."/>
            <person name="Johnson W.E."/>
            <person name="Haussler D."/>
            <person name="Ryder O.A."/>
            <person name="Willerslev E."/>
            <person name="Graves G.R."/>
            <person name="Alstrom P."/>
            <person name="Fjeldsa J."/>
            <person name="Mindell D.P."/>
            <person name="Edwards S.V."/>
            <person name="Braun E.L."/>
            <person name="Rahbek C."/>
            <person name="Burt D.W."/>
            <person name="Houde P."/>
            <person name="Zhang Y."/>
            <person name="Yang H."/>
            <person name="Wang J."/>
            <person name="Jarvis E.D."/>
            <person name="Gilbert M.T."/>
            <person name="Wang J."/>
        </authorList>
    </citation>
    <scope>NUCLEOTIDE SEQUENCE [LARGE SCALE GENOMIC DNA]</scope>
</reference>
<organism evidence="8 9">
    <name type="scientific">Chaetura pelagica</name>
    <name type="common">Chimney swift</name>
    <name type="synonym">Hirundo pelagica</name>
    <dbReference type="NCBI Taxonomy" id="8897"/>
    <lineage>
        <taxon>Eukaryota</taxon>
        <taxon>Metazoa</taxon>
        <taxon>Chordata</taxon>
        <taxon>Craniata</taxon>
        <taxon>Vertebrata</taxon>
        <taxon>Euteleostomi</taxon>
        <taxon>Archelosauria</taxon>
        <taxon>Archosauria</taxon>
        <taxon>Dinosauria</taxon>
        <taxon>Saurischia</taxon>
        <taxon>Theropoda</taxon>
        <taxon>Coelurosauria</taxon>
        <taxon>Aves</taxon>
        <taxon>Neognathae</taxon>
        <taxon>Neoaves</taxon>
        <taxon>Strisores</taxon>
        <taxon>Apodiformes</taxon>
        <taxon>Apodidae</taxon>
        <taxon>Apodinae</taxon>
        <taxon>Chaetura</taxon>
    </lineage>
</organism>
<evidence type="ECO:0000256" key="3">
    <source>
        <dbReference type="ARBA" id="ARBA00022801"/>
    </source>
</evidence>
<dbReference type="AlphaFoldDB" id="A0A093DLF8"/>
<dbReference type="GO" id="GO:0030141">
    <property type="term" value="C:secretory granule"/>
    <property type="evidence" value="ECO:0007669"/>
    <property type="project" value="TreeGrafter"/>
</dbReference>
<evidence type="ECO:0000256" key="5">
    <source>
        <dbReference type="ARBA" id="ARBA00023157"/>
    </source>
</evidence>
<keyword evidence="3 6" id="KW-0378">Hydrolase</keyword>
<dbReference type="GO" id="GO:0004252">
    <property type="term" value="F:serine-type endopeptidase activity"/>
    <property type="evidence" value="ECO:0007669"/>
    <property type="project" value="InterPro"/>
</dbReference>
<keyword evidence="2 6" id="KW-0645">Protease</keyword>
<dbReference type="EMBL" id="KN127001">
    <property type="protein sequence ID" value="KFU94528.1"/>
    <property type="molecule type" value="Genomic_DNA"/>
</dbReference>
<dbReference type="InterPro" id="IPR043504">
    <property type="entry name" value="Peptidase_S1_PA_chymotrypsin"/>
</dbReference>
<evidence type="ECO:0000313" key="9">
    <source>
        <dbReference type="Proteomes" id="UP000031515"/>
    </source>
</evidence>
<dbReference type="InterPro" id="IPR001314">
    <property type="entry name" value="Peptidase_S1A"/>
</dbReference>
<reference evidence="8 9" key="1">
    <citation type="submission" date="2013-08" db="EMBL/GenBank/DDBJ databases">
        <title>Genome evolution of avian class.</title>
        <authorList>
            <person name="Zhang G."/>
            <person name="Li C."/>
        </authorList>
    </citation>
    <scope>NUCLEOTIDE SEQUENCE [LARGE SCALE GENOMIC DNA]</scope>
    <source>
        <strain evidence="8">M959</strain>
    </source>
</reference>
<dbReference type="GO" id="GO:0006508">
    <property type="term" value="P:proteolysis"/>
    <property type="evidence" value="ECO:0007669"/>
    <property type="project" value="UniProtKB-KW"/>
</dbReference>
<dbReference type="PROSITE" id="PS50240">
    <property type="entry name" value="TRYPSIN_DOM"/>
    <property type="match status" value="1"/>
</dbReference>
<dbReference type="PROSITE" id="PS00135">
    <property type="entry name" value="TRYPSIN_SER"/>
    <property type="match status" value="1"/>
</dbReference>
<dbReference type="PANTHER" id="PTHR24271">
    <property type="entry name" value="KALLIKREIN-RELATED"/>
    <property type="match status" value="1"/>
</dbReference>
<dbReference type="InterPro" id="IPR033116">
    <property type="entry name" value="TRYPSIN_SER"/>
</dbReference>
<evidence type="ECO:0000313" key="8">
    <source>
        <dbReference type="EMBL" id="KFU94528.1"/>
    </source>
</evidence>
<evidence type="ECO:0000256" key="2">
    <source>
        <dbReference type="ARBA" id="ARBA00022670"/>
    </source>
</evidence>
<evidence type="ECO:0000259" key="7">
    <source>
        <dbReference type="PROSITE" id="PS50240"/>
    </source>
</evidence>
<dbReference type="InterPro" id="IPR018114">
    <property type="entry name" value="TRYPSIN_HIS"/>
</dbReference>
<dbReference type="PROSITE" id="PS00134">
    <property type="entry name" value="TRYPSIN_HIS"/>
    <property type="match status" value="1"/>
</dbReference>
<dbReference type="Proteomes" id="UP000031515">
    <property type="component" value="Unassembled WGS sequence"/>
</dbReference>
<feature type="non-terminal residue" evidence="8">
    <location>
        <position position="227"/>
    </location>
</feature>
<dbReference type="Gene3D" id="2.40.10.10">
    <property type="entry name" value="Trypsin-like serine proteases"/>
    <property type="match status" value="1"/>
</dbReference>
<dbReference type="SUPFAM" id="SSF50494">
    <property type="entry name" value="Trypsin-like serine proteases"/>
    <property type="match status" value="1"/>
</dbReference>
<sequence length="227" mass="24772">EDESRIIGGRPCSINQRPFQVAITKRGQILCGGSLIGAQWVLTAAHCRQPIRDLQVLIGTDTLRSGTGEVRTITKLWVHPSYNPRKNDNDFMVLRLNKPVEFSNSIKRIRLATRCPRPGMRCSVSGWGTIKSPGGQFPDVLQCGVVYTMANQDCAKIYPRGITENMLCAGVSSGGTDSCQGDSGGPLVCGEELQGIVSWGVQVCGQRGKPGVYTRVCHFTSWIQETM</sequence>
<dbReference type="Pfam" id="PF00089">
    <property type="entry name" value="Trypsin"/>
    <property type="match status" value="1"/>
</dbReference>
<keyword evidence="5" id="KW-1015">Disulfide bond</keyword>